<dbReference type="InterPro" id="IPR003594">
    <property type="entry name" value="HATPase_dom"/>
</dbReference>
<dbReference type="Gene3D" id="3.30.565.10">
    <property type="entry name" value="Histidine kinase-like ATPase, C-terminal domain"/>
    <property type="match status" value="1"/>
</dbReference>
<dbReference type="OrthoDB" id="227596at2"/>
<evidence type="ECO:0000259" key="10">
    <source>
        <dbReference type="SMART" id="SM00387"/>
    </source>
</evidence>
<dbReference type="SUPFAM" id="SSF55874">
    <property type="entry name" value="ATPase domain of HSP90 chaperone/DNA topoisomerase II/histidine kinase"/>
    <property type="match status" value="1"/>
</dbReference>
<keyword evidence="5" id="KW-0547">Nucleotide-binding</keyword>
<dbReference type="InterPro" id="IPR050482">
    <property type="entry name" value="Sensor_HK_TwoCompSys"/>
</dbReference>
<protein>
    <recommendedName>
        <fullName evidence="2">histidine kinase</fullName>
        <ecNumber evidence="2">2.7.13.3</ecNumber>
    </recommendedName>
</protein>
<comment type="catalytic activity">
    <reaction evidence="1">
        <text>ATP + protein L-histidine = ADP + protein N-phospho-L-histidine.</text>
        <dbReference type="EC" id="2.7.13.3"/>
    </reaction>
</comment>
<feature type="transmembrane region" description="Helical" evidence="9">
    <location>
        <begin position="84"/>
        <end position="101"/>
    </location>
</feature>
<evidence type="ECO:0000256" key="1">
    <source>
        <dbReference type="ARBA" id="ARBA00000085"/>
    </source>
</evidence>
<feature type="transmembrane region" description="Helical" evidence="9">
    <location>
        <begin position="107"/>
        <end position="126"/>
    </location>
</feature>
<keyword evidence="12" id="KW-1185">Reference proteome</keyword>
<dbReference type="Proteomes" id="UP000460272">
    <property type="component" value="Unassembled WGS sequence"/>
</dbReference>
<name>A0A6P2C619_9ACTN</name>
<dbReference type="InterPro" id="IPR011712">
    <property type="entry name" value="Sig_transdc_His_kin_sub3_dim/P"/>
</dbReference>
<evidence type="ECO:0000256" key="8">
    <source>
        <dbReference type="ARBA" id="ARBA00023012"/>
    </source>
</evidence>
<keyword evidence="9" id="KW-0812">Transmembrane</keyword>
<accession>A0A6P2C619</accession>
<dbReference type="GO" id="GO:0005524">
    <property type="term" value="F:ATP binding"/>
    <property type="evidence" value="ECO:0007669"/>
    <property type="project" value="UniProtKB-KW"/>
</dbReference>
<evidence type="ECO:0000256" key="5">
    <source>
        <dbReference type="ARBA" id="ARBA00022741"/>
    </source>
</evidence>
<dbReference type="EMBL" id="RPFW01000001">
    <property type="protein sequence ID" value="TVZ06718.1"/>
    <property type="molecule type" value="Genomic_DNA"/>
</dbReference>
<feature type="transmembrane region" description="Helical" evidence="9">
    <location>
        <begin position="59"/>
        <end position="77"/>
    </location>
</feature>
<evidence type="ECO:0000256" key="2">
    <source>
        <dbReference type="ARBA" id="ARBA00012438"/>
    </source>
</evidence>
<feature type="domain" description="Histidine kinase/HSP90-like ATPase" evidence="10">
    <location>
        <begin position="310"/>
        <end position="403"/>
    </location>
</feature>
<keyword evidence="9" id="KW-0472">Membrane</keyword>
<dbReference type="Pfam" id="PF02518">
    <property type="entry name" value="HATPase_c"/>
    <property type="match status" value="1"/>
</dbReference>
<evidence type="ECO:0000313" key="12">
    <source>
        <dbReference type="Proteomes" id="UP000460272"/>
    </source>
</evidence>
<dbReference type="PANTHER" id="PTHR24421:SF10">
    <property type="entry name" value="NITRATE_NITRITE SENSOR PROTEIN NARQ"/>
    <property type="match status" value="1"/>
</dbReference>
<dbReference type="PANTHER" id="PTHR24421">
    <property type="entry name" value="NITRATE/NITRITE SENSOR PROTEIN NARX-RELATED"/>
    <property type="match status" value="1"/>
</dbReference>
<feature type="transmembrane region" description="Helical" evidence="9">
    <location>
        <begin position="133"/>
        <end position="153"/>
    </location>
</feature>
<dbReference type="Pfam" id="PF07730">
    <property type="entry name" value="HisKA_3"/>
    <property type="match status" value="1"/>
</dbReference>
<dbReference type="GO" id="GO:0046983">
    <property type="term" value="F:protein dimerization activity"/>
    <property type="evidence" value="ECO:0007669"/>
    <property type="project" value="InterPro"/>
</dbReference>
<evidence type="ECO:0000256" key="9">
    <source>
        <dbReference type="SAM" id="Phobius"/>
    </source>
</evidence>
<dbReference type="GO" id="GO:0016020">
    <property type="term" value="C:membrane"/>
    <property type="evidence" value="ECO:0007669"/>
    <property type="project" value="InterPro"/>
</dbReference>
<keyword evidence="9" id="KW-1133">Transmembrane helix</keyword>
<keyword evidence="7" id="KW-0067">ATP-binding</keyword>
<keyword evidence="8" id="KW-0902">Two-component regulatory system</keyword>
<gene>
    <name evidence="11" type="ORF">EAS64_04945</name>
</gene>
<evidence type="ECO:0000256" key="7">
    <source>
        <dbReference type="ARBA" id="ARBA00022840"/>
    </source>
</evidence>
<dbReference type="Gene3D" id="1.20.5.1930">
    <property type="match status" value="1"/>
</dbReference>
<keyword evidence="4" id="KW-0808">Transferase</keyword>
<evidence type="ECO:0000256" key="3">
    <source>
        <dbReference type="ARBA" id="ARBA00022553"/>
    </source>
</evidence>
<feature type="transmembrane region" description="Helical" evidence="9">
    <location>
        <begin position="28"/>
        <end position="47"/>
    </location>
</feature>
<dbReference type="InterPro" id="IPR036890">
    <property type="entry name" value="HATPase_C_sf"/>
</dbReference>
<organism evidence="11 12">
    <name type="scientific">Trebonia kvetii</name>
    <dbReference type="NCBI Taxonomy" id="2480626"/>
    <lineage>
        <taxon>Bacteria</taxon>
        <taxon>Bacillati</taxon>
        <taxon>Actinomycetota</taxon>
        <taxon>Actinomycetes</taxon>
        <taxon>Streptosporangiales</taxon>
        <taxon>Treboniaceae</taxon>
        <taxon>Trebonia</taxon>
    </lineage>
</organism>
<keyword evidence="6 11" id="KW-0418">Kinase</keyword>
<evidence type="ECO:0000256" key="4">
    <source>
        <dbReference type="ARBA" id="ARBA00022679"/>
    </source>
</evidence>
<dbReference type="AlphaFoldDB" id="A0A6P2C619"/>
<dbReference type="GO" id="GO:0000155">
    <property type="term" value="F:phosphorelay sensor kinase activity"/>
    <property type="evidence" value="ECO:0007669"/>
    <property type="project" value="InterPro"/>
</dbReference>
<dbReference type="SMART" id="SM00387">
    <property type="entry name" value="HATPase_c"/>
    <property type="match status" value="1"/>
</dbReference>
<proteinExistence type="predicted"/>
<dbReference type="CDD" id="cd16917">
    <property type="entry name" value="HATPase_UhpB-NarQ-NarX-like"/>
    <property type="match status" value="1"/>
</dbReference>
<sequence length="411" mass="42208">MMHRGWSGDTFGCMQAVGRLAGRDPGMIVDAGMGIAGAGLIAIATWGSPRLIGSEAIAGPSWLLLPLPLLVGAPLVLRRRAPLLTWLATWAGIALLFLLAGNSLRGVAFMFVLFTAAYSLGAHASLRHAVTGLVVATPVLALINHAGEAGLAYPSHSGSSGVVLSFLQLLAFWLAGVFVHAHRRSVSLAARSLALQHQAEHAAAVERTRIARELHDIVAHHLSVVVLQAAGARASGKPAEATLEKIENSARQALAETRRLLGVLRDPDEEAGLAPQPGIGELDALAASVRAAGLPVNLVIDGDPAALPAAVDVSVYRIVQESLTNVLKHAGPASADVTIECAGDTVTVEVTDDGTTEPGTKISAGGHGLAGMRERAAVFGGELAAGPRPGGGFTVRARLPLGGGLQPARVS</sequence>
<dbReference type="EC" id="2.7.13.3" evidence="2"/>
<evidence type="ECO:0000313" key="11">
    <source>
        <dbReference type="EMBL" id="TVZ06718.1"/>
    </source>
</evidence>
<feature type="transmembrane region" description="Helical" evidence="9">
    <location>
        <begin position="159"/>
        <end position="181"/>
    </location>
</feature>
<reference evidence="11 12" key="1">
    <citation type="submission" date="2018-11" db="EMBL/GenBank/DDBJ databases">
        <title>Trebonia kvetii gen.nov., sp.nov., a novel acidophilic actinobacterium, and proposal of the new actinobacterial family Treboniaceae fam. nov.</title>
        <authorList>
            <person name="Rapoport D."/>
            <person name="Sagova-Mareckova M."/>
            <person name="Sedlacek I."/>
            <person name="Provaznik J."/>
            <person name="Kralova S."/>
            <person name="Pavlinic D."/>
            <person name="Benes V."/>
            <person name="Kopecky J."/>
        </authorList>
    </citation>
    <scope>NUCLEOTIDE SEQUENCE [LARGE SCALE GENOMIC DNA]</scope>
    <source>
        <strain evidence="11 12">15Tr583</strain>
    </source>
</reference>
<keyword evidence="3" id="KW-0597">Phosphoprotein</keyword>
<comment type="caution">
    <text evidence="11">The sequence shown here is derived from an EMBL/GenBank/DDBJ whole genome shotgun (WGS) entry which is preliminary data.</text>
</comment>
<evidence type="ECO:0000256" key="6">
    <source>
        <dbReference type="ARBA" id="ARBA00022777"/>
    </source>
</evidence>